<evidence type="ECO:0000256" key="1">
    <source>
        <dbReference type="ARBA" id="ARBA00010218"/>
    </source>
</evidence>
<accession>A0ABR3Y4L8</accession>
<evidence type="ECO:0000256" key="2">
    <source>
        <dbReference type="SAM" id="MobiDB-lite"/>
    </source>
</evidence>
<comment type="caution">
    <text evidence="4">The sequence shown here is derived from an EMBL/GenBank/DDBJ whole genome shotgun (WGS) entry which is preliminary data.</text>
</comment>
<feature type="region of interest" description="Disordered" evidence="2">
    <location>
        <begin position="267"/>
        <end position="319"/>
    </location>
</feature>
<organism evidence="4 5">
    <name type="scientific">Phialemonium thermophilum</name>
    <dbReference type="NCBI Taxonomy" id="223376"/>
    <lineage>
        <taxon>Eukaryota</taxon>
        <taxon>Fungi</taxon>
        <taxon>Dikarya</taxon>
        <taxon>Ascomycota</taxon>
        <taxon>Pezizomycotina</taxon>
        <taxon>Sordariomycetes</taxon>
        <taxon>Sordariomycetidae</taxon>
        <taxon>Cephalothecales</taxon>
        <taxon>Cephalothecaceae</taxon>
        <taxon>Phialemonium</taxon>
    </lineage>
</organism>
<feature type="compositionally biased region" description="Acidic residues" evidence="2">
    <location>
        <begin position="412"/>
        <end position="428"/>
    </location>
</feature>
<evidence type="ECO:0000313" key="4">
    <source>
        <dbReference type="EMBL" id="KAL1882747.1"/>
    </source>
</evidence>
<keyword evidence="5" id="KW-1185">Reference proteome</keyword>
<feature type="compositionally biased region" description="Acidic residues" evidence="2">
    <location>
        <begin position="308"/>
        <end position="319"/>
    </location>
</feature>
<feature type="domain" description="Transcription factor Iwr1" evidence="3">
    <location>
        <begin position="321"/>
        <end position="391"/>
    </location>
</feature>
<feature type="compositionally biased region" description="Acidic residues" evidence="2">
    <location>
        <begin position="364"/>
        <end position="379"/>
    </location>
</feature>
<dbReference type="Proteomes" id="UP001586593">
    <property type="component" value="Unassembled WGS sequence"/>
</dbReference>
<sequence length="451" mass="50896">MSLPPETITIKRKIGSEHAPPVNFLRVQEPKRQRSGNWLYQRKEAVLQSPEYALGVQQQDTRPVIHTSRPVGKNGNFISTTDKTALARQGLAERSIATPSAETAKVALPSGTPAEPRRFYMTKSRANILSTSTPGGHVVGRKSRHATLFVERSPKRKRTSAATQENQREDTTRRVIQATHTTPAVSIDDADEDMEDVEPRRLKRPGATARTRQPEGSSEAASKPQPQLPPSLLNRRDASDMDQLAREMDDYTLQQIGYNLARLNDDNKKSEQAAKVVSSPASKKYRPKAPTQRYAERHPEQVPKLTEPEDISMSESDSDEGDYVIETFIRIPAGNLAASAPPEQFGLLVFDTEPDIEFFYGAESDSDEEKLEDDEDSNAEDYYRADYPDDEVDSDDEYDRDPYIFRTRNASDLEEYDQEEEAYSDEETLERARSLGVIHSPDLRSSRPFRF</sequence>
<dbReference type="InterPro" id="IPR040150">
    <property type="entry name" value="Iwr1"/>
</dbReference>
<dbReference type="EMBL" id="JAZHXJ010000012">
    <property type="protein sequence ID" value="KAL1882747.1"/>
    <property type="molecule type" value="Genomic_DNA"/>
</dbReference>
<evidence type="ECO:0000259" key="3">
    <source>
        <dbReference type="Pfam" id="PF08574"/>
    </source>
</evidence>
<dbReference type="PANTHER" id="PTHR28063:SF1">
    <property type="entry name" value="RNA POLYMERASE II NUCLEAR LOCALIZATION PROTEIN IWR1"/>
    <property type="match status" value="1"/>
</dbReference>
<reference evidence="4 5" key="1">
    <citation type="journal article" date="2024" name="Commun. Biol.">
        <title>Comparative genomic analysis of thermophilic fungi reveals convergent evolutionary adaptations and gene losses.</title>
        <authorList>
            <person name="Steindorff A.S."/>
            <person name="Aguilar-Pontes M.V."/>
            <person name="Robinson A.J."/>
            <person name="Andreopoulos B."/>
            <person name="LaButti K."/>
            <person name="Kuo A."/>
            <person name="Mondo S."/>
            <person name="Riley R."/>
            <person name="Otillar R."/>
            <person name="Haridas S."/>
            <person name="Lipzen A."/>
            <person name="Grimwood J."/>
            <person name="Schmutz J."/>
            <person name="Clum A."/>
            <person name="Reid I.D."/>
            <person name="Moisan M.C."/>
            <person name="Butler G."/>
            <person name="Nguyen T.T.M."/>
            <person name="Dewar K."/>
            <person name="Conant G."/>
            <person name="Drula E."/>
            <person name="Henrissat B."/>
            <person name="Hansel C."/>
            <person name="Singer S."/>
            <person name="Hutchinson M.I."/>
            <person name="de Vries R.P."/>
            <person name="Natvig D.O."/>
            <person name="Powell A.J."/>
            <person name="Tsang A."/>
            <person name="Grigoriev I.V."/>
        </authorList>
    </citation>
    <scope>NUCLEOTIDE SEQUENCE [LARGE SCALE GENOMIC DNA]</scope>
    <source>
        <strain evidence="4 5">ATCC 24622</strain>
    </source>
</reference>
<feature type="compositionally biased region" description="Polar residues" evidence="2">
    <location>
        <begin position="210"/>
        <end position="220"/>
    </location>
</feature>
<dbReference type="InterPro" id="IPR013883">
    <property type="entry name" value="TF_Iwr1_dom"/>
</dbReference>
<proteinExistence type="inferred from homology"/>
<protein>
    <recommendedName>
        <fullName evidence="3">Transcription factor Iwr1 domain-containing protein</fullName>
    </recommendedName>
</protein>
<evidence type="ECO:0000313" key="5">
    <source>
        <dbReference type="Proteomes" id="UP001586593"/>
    </source>
</evidence>
<feature type="region of interest" description="Disordered" evidence="2">
    <location>
        <begin position="361"/>
        <end position="430"/>
    </location>
</feature>
<feature type="compositionally biased region" description="Acidic residues" evidence="2">
    <location>
        <begin position="388"/>
        <end position="399"/>
    </location>
</feature>
<comment type="similarity">
    <text evidence="1">Belongs to the IWR1/SLC7A6OS family.</text>
</comment>
<dbReference type="PANTHER" id="PTHR28063">
    <property type="entry name" value="RNA POLYMERASE II NUCLEAR LOCALIZATION PROTEIN IWR1"/>
    <property type="match status" value="1"/>
</dbReference>
<feature type="region of interest" description="Disordered" evidence="2">
    <location>
        <begin position="131"/>
        <end position="235"/>
    </location>
</feature>
<dbReference type="Pfam" id="PF08574">
    <property type="entry name" value="Iwr1"/>
    <property type="match status" value="1"/>
</dbReference>
<gene>
    <name evidence="4" type="ORF">VTK73DRAFT_872</name>
</gene>
<name>A0ABR3Y4L8_9PEZI</name>